<dbReference type="HOGENOM" id="CLU_2509685_0_0_9"/>
<dbReference type="Proteomes" id="UP000003162">
    <property type="component" value="Unassembled WGS sequence"/>
</dbReference>
<protein>
    <submittedName>
        <fullName evidence="1">Uncharacterized protein</fullName>
    </submittedName>
</protein>
<proteinExistence type="predicted"/>
<organism evidence="1 2">
    <name type="scientific">Parvimonas micra ATCC 33270</name>
    <dbReference type="NCBI Taxonomy" id="411465"/>
    <lineage>
        <taxon>Bacteria</taxon>
        <taxon>Bacillati</taxon>
        <taxon>Bacillota</taxon>
        <taxon>Tissierellia</taxon>
        <taxon>Tissierellales</taxon>
        <taxon>Peptoniphilaceae</taxon>
        <taxon>Parvimonas</taxon>
    </lineage>
</organism>
<gene>
    <name evidence="1" type="ORF">PEPMIC_00743</name>
</gene>
<reference evidence="1 2" key="2">
    <citation type="submission" date="2007-09" db="EMBL/GenBank/DDBJ databases">
        <authorList>
            <person name="Fulton L."/>
            <person name="Clifton S."/>
            <person name="Fulton B."/>
            <person name="Xu J."/>
            <person name="Minx P."/>
            <person name="Pepin K.H."/>
            <person name="Johnson M."/>
            <person name="Thiruvilangam P."/>
            <person name="Bhonagiri V."/>
            <person name="Nash W.E."/>
            <person name="Mardis E.R."/>
            <person name="Wilson R.K."/>
        </authorList>
    </citation>
    <scope>NUCLEOTIDE SEQUENCE [LARGE SCALE GENOMIC DNA]</scope>
    <source>
        <strain evidence="1 2">ATCC 33270</strain>
    </source>
</reference>
<evidence type="ECO:0000313" key="1">
    <source>
        <dbReference type="EMBL" id="EDP24163.1"/>
    </source>
</evidence>
<evidence type="ECO:0000313" key="2">
    <source>
        <dbReference type="Proteomes" id="UP000003162"/>
    </source>
</evidence>
<dbReference type="GeneID" id="93384995"/>
<dbReference type="AlphaFoldDB" id="A8SKP8"/>
<accession>A8SKP8</accession>
<reference evidence="1 2" key="1">
    <citation type="submission" date="2007-09" db="EMBL/GenBank/DDBJ databases">
        <title>Draft genome sequence of Peptostreptococcus micros (ATCC 33270).</title>
        <authorList>
            <person name="Sudarsanam P."/>
            <person name="Ley R."/>
            <person name="Guruge J."/>
            <person name="Turnbaugh P.J."/>
            <person name="Mahowald M."/>
            <person name="Liep D."/>
            <person name="Gordon J."/>
        </authorList>
    </citation>
    <scope>NUCLEOTIDE SEQUENCE [LARGE SCALE GENOMIC DNA]</scope>
    <source>
        <strain evidence="1 2">ATCC 33270</strain>
    </source>
</reference>
<sequence>MLYSEYSNPGFVFDAEINFALDIIDALFERKNEEKMFQRWIVYQSEMSFEEFKNKLGNIKNNKYDKRSSKEILNNVKNILENYKF</sequence>
<dbReference type="RefSeq" id="WP_004832628.1">
    <property type="nucleotide sequence ID" value="NZ_DS483517.1"/>
</dbReference>
<name>A8SKP8_9FIRM</name>
<comment type="caution">
    <text evidence="1">The sequence shown here is derived from an EMBL/GenBank/DDBJ whole genome shotgun (WGS) entry which is preliminary data.</text>
</comment>
<dbReference type="EMBL" id="ABEE02000016">
    <property type="protein sequence ID" value="EDP24163.1"/>
    <property type="molecule type" value="Genomic_DNA"/>
</dbReference>